<organism evidence="1 2">
    <name type="scientific">Paraglaciecola polaris LMG 21857</name>
    <dbReference type="NCBI Taxonomy" id="1129793"/>
    <lineage>
        <taxon>Bacteria</taxon>
        <taxon>Pseudomonadati</taxon>
        <taxon>Pseudomonadota</taxon>
        <taxon>Gammaproteobacteria</taxon>
        <taxon>Alteromonadales</taxon>
        <taxon>Alteromonadaceae</taxon>
        <taxon>Paraglaciecola</taxon>
    </lineage>
</organism>
<dbReference type="Gene3D" id="1.10.260.40">
    <property type="entry name" value="lambda repressor-like DNA-binding domains"/>
    <property type="match status" value="1"/>
</dbReference>
<evidence type="ECO:0000313" key="2">
    <source>
        <dbReference type="Proteomes" id="UP000006322"/>
    </source>
</evidence>
<dbReference type="STRING" id="1129793.GPLA_4066"/>
<dbReference type="AlphaFoldDB" id="K7AI66"/>
<dbReference type="SUPFAM" id="SSF47413">
    <property type="entry name" value="lambda repressor-like DNA-binding domains"/>
    <property type="match status" value="1"/>
</dbReference>
<evidence type="ECO:0008006" key="3">
    <source>
        <dbReference type="Google" id="ProtNLM"/>
    </source>
</evidence>
<sequence length="91" mass="9844">MQVTITDTKQIGQIAKLVRKHQGLDQATSASLSGNGTTFTSEFENGKPTVEIGRVLNVLDALGITVTLDIPMQTEMLTAMERNQIELIITG</sequence>
<keyword evidence="2" id="KW-1185">Reference proteome</keyword>
<reference evidence="2" key="1">
    <citation type="journal article" date="2014" name="Environ. Microbiol.">
        <title>Comparative genomics of the marine bacterial genus Glaciecola reveals the high degree of genomic diversity and genomic characteristic for cold adaptation.</title>
        <authorList>
            <person name="Qin Q.L."/>
            <person name="Xie B.B."/>
            <person name="Yu Y."/>
            <person name="Shu Y.L."/>
            <person name="Rong J.C."/>
            <person name="Zhang Y.J."/>
            <person name="Zhao D.L."/>
            <person name="Chen X.L."/>
            <person name="Zhang X.Y."/>
            <person name="Chen B."/>
            <person name="Zhou B.C."/>
            <person name="Zhang Y.Z."/>
        </authorList>
    </citation>
    <scope>NUCLEOTIDE SEQUENCE [LARGE SCALE GENOMIC DNA]</scope>
    <source>
        <strain evidence="2">LMG 21857</strain>
    </source>
</reference>
<dbReference type="InterPro" id="IPR010982">
    <property type="entry name" value="Lambda_DNA-bd_dom_sf"/>
</dbReference>
<dbReference type="EMBL" id="BAER01000120">
    <property type="protein sequence ID" value="GAC34945.1"/>
    <property type="molecule type" value="Genomic_DNA"/>
</dbReference>
<dbReference type="Proteomes" id="UP000006322">
    <property type="component" value="Unassembled WGS sequence"/>
</dbReference>
<dbReference type="GO" id="GO:0003677">
    <property type="term" value="F:DNA binding"/>
    <property type="evidence" value="ECO:0007669"/>
    <property type="project" value="InterPro"/>
</dbReference>
<dbReference type="RefSeq" id="WP_007106709.1">
    <property type="nucleotide sequence ID" value="NZ_BAER01000120.1"/>
</dbReference>
<gene>
    <name evidence="1" type="ORF">GPLA_4066</name>
</gene>
<evidence type="ECO:0000313" key="1">
    <source>
        <dbReference type="EMBL" id="GAC34945.1"/>
    </source>
</evidence>
<accession>K7AI66</accession>
<proteinExistence type="predicted"/>
<name>K7AI66_9ALTE</name>
<comment type="caution">
    <text evidence="1">The sequence shown here is derived from an EMBL/GenBank/DDBJ whole genome shotgun (WGS) entry which is preliminary data.</text>
</comment>
<protein>
    <recommendedName>
        <fullName evidence="3">HTH cro/C1-type domain-containing protein</fullName>
    </recommendedName>
</protein>